<dbReference type="InterPro" id="IPR036069">
    <property type="entry name" value="DUF34/NIF3_sf"/>
</dbReference>
<accession>A0A9D2T184</accession>
<feature type="binding site" evidence="4">
    <location>
        <position position="104"/>
    </location>
    <ligand>
        <name>a divalent metal cation</name>
        <dbReference type="ChEBI" id="CHEBI:60240"/>
        <label>1</label>
    </ligand>
</feature>
<sequence length="266" mass="28023">MAAVKDIFHYLDSIAPFATQLDFDNAGFLVGRGDRQVHRLLVSLDITEEVAREAVERGAELVVSHHPVIFHPAKSVTDADPVGRTLLALIEGGVAAICAHTNLDASVGGVNDALAQRLGLTDLSVLEPSGVDGEGHTIGIGRVGTLAGGEAPGLAAFAAQVKEALGANGVRYVDAGKPVRRVAVGGGACGDMLELAHAQGCDTFVTSDVKYNQFLDARDLGVNLIDAGHYPTENVVCPVLVQKLREAFPEVEVLPTDRHKEVFSYL</sequence>
<feature type="binding site" evidence="4">
    <location>
        <position position="229"/>
    </location>
    <ligand>
        <name>a divalent metal cation</name>
        <dbReference type="ChEBI" id="CHEBI:60240"/>
        <label>1</label>
    </ligand>
</feature>
<reference evidence="5" key="2">
    <citation type="submission" date="2021-04" db="EMBL/GenBank/DDBJ databases">
        <authorList>
            <person name="Gilroy R."/>
        </authorList>
    </citation>
    <scope>NUCLEOTIDE SEQUENCE</scope>
    <source>
        <strain evidence="5">CHK186-1790</strain>
    </source>
</reference>
<dbReference type="Gene3D" id="3.40.1390.30">
    <property type="entry name" value="NIF3 (NGG1p interacting factor 3)-like"/>
    <property type="match status" value="2"/>
</dbReference>
<evidence type="ECO:0000256" key="3">
    <source>
        <dbReference type="ARBA" id="ARBA00022723"/>
    </source>
</evidence>
<dbReference type="AlphaFoldDB" id="A0A9D2T184"/>
<evidence type="ECO:0000256" key="4">
    <source>
        <dbReference type="PIRSR" id="PIRSR602678-1"/>
    </source>
</evidence>
<evidence type="ECO:0000256" key="1">
    <source>
        <dbReference type="ARBA" id="ARBA00006964"/>
    </source>
</evidence>
<comment type="similarity">
    <text evidence="1">Belongs to the GTP cyclohydrolase I type 2/NIF3 family.</text>
</comment>
<dbReference type="SUPFAM" id="SSF102705">
    <property type="entry name" value="NIF3 (NGG1p interacting factor 3)-like"/>
    <property type="match status" value="1"/>
</dbReference>
<dbReference type="InterPro" id="IPR002678">
    <property type="entry name" value="DUF34/NIF3"/>
</dbReference>
<dbReference type="Pfam" id="PF01784">
    <property type="entry name" value="DUF34_NIF3"/>
    <property type="match status" value="1"/>
</dbReference>
<comment type="caution">
    <text evidence="5">The sequence shown here is derived from an EMBL/GenBank/DDBJ whole genome shotgun (WGS) entry which is preliminary data.</text>
</comment>
<reference evidence="5" key="1">
    <citation type="journal article" date="2021" name="PeerJ">
        <title>Extensive microbial diversity within the chicken gut microbiome revealed by metagenomics and culture.</title>
        <authorList>
            <person name="Gilroy R."/>
            <person name="Ravi A."/>
            <person name="Getino M."/>
            <person name="Pursley I."/>
            <person name="Horton D.L."/>
            <person name="Alikhan N.F."/>
            <person name="Baker D."/>
            <person name="Gharbi K."/>
            <person name="Hall N."/>
            <person name="Watson M."/>
            <person name="Adriaenssens E.M."/>
            <person name="Foster-Nyarko E."/>
            <person name="Jarju S."/>
            <person name="Secka A."/>
            <person name="Antonio M."/>
            <person name="Oren A."/>
            <person name="Chaudhuri R.R."/>
            <person name="La Ragione R."/>
            <person name="Hildebrand F."/>
            <person name="Pallen M.J."/>
        </authorList>
    </citation>
    <scope>NUCLEOTIDE SEQUENCE</scope>
    <source>
        <strain evidence="5">CHK186-1790</strain>
    </source>
</reference>
<dbReference type="Proteomes" id="UP000823882">
    <property type="component" value="Unassembled WGS sequence"/>
</dbReference>
<dbReference type="FunFam" id="3.40.1390.30:FF:000001">
    <property type="entry name" value="GTP cyclohydrolase 1 type 2"/>
    <property type="match status" value="1"/>
</dbReference>
<dbReference type="GO" id="GO:0046872">
    <property type="term" value="F:metal ion binding"/>
    <property type="evidence" value="ECO:0007669"/>
    <property type="project" value="UniProtKB-KW"/>
</dbReference>
<dbReference type="EMBL" id="DWWJ01000163">
    <property type="protein sequence ID" value="HJC41671.1"/>
    <property type="molecule type" value="Genomic_DNA"/>
</dbReference>
<evidence type="ECO:0000313" key="6">
    <source>
        <dbReference type="Proteomes" id="UP000823882"/>
    </source>
</evidence>
<dbReference type="PANTHER" id="PTHR13799">
    <property type="entry name" value="NGG1 INTERACTING FACTOR 3"/>
    <property type="match status" value="1"/>
</dbReference>
<organism evidence="5 6">
    <name type="scientific">Candidatus Intestinimonas pullistercoris</name>
    <dbReference type="NCBI Taxonomy" id="2838623"/>
    <lineage>
        <taxon>Bacteria</taxon>
        <taxon>Bacillati</taxon>
        <taxon>Bacillota</taxon>
        <taxon>Clostridia</taxon>
        <taxon>Eubacteriales</taxon>
        <taxon>Intestinimonas</taxon>
    </lineage>
</organism>
<evidence type="ECO:0000256" key="2">
    <source>
        <dbReference type="ARBA" id="ARBA00022112"/>
    </source>
</evidence>
<feature type="binding site" evidence="4">
    <location>
        <position position="65"/>
    </location>
    <ligand>
        <name>a divalent metal cation</name>
        <dbReference type="ChEBI" id="CHEBI:60240"/>
        <label>1</label>
    </ligand>
</feature>
<dbReference type="NCBIfam" id="TIGR00486">
    <property type="entry name" value="YbgI_SA1388"/>
    <property type="match status" value="1"/>
</dbReference>
<gene>
    <name evidence="5" type="ORF">H9701_09000</name>
</gene>
<feature type="binding site" evidence="4">
    <location>
        <position position="233"/>
    </location>
    <ligand>
        <name>a divalent metal cation</name>
        <dbReference type="ChEBI" id="CHEBI:60240"/>
        <label>1</label>
    </ligand>
</feature>
<proteinExistence type="inferred from homology"/>
<keyword evidence="3 4" id="KW-0479">Metal-binding</keyword>
<protein>
    <recommendedName>
        <fullName evidence="2">GTP cyclohydrolase 1 type 2 homolog</fullName>
    </recommendedName>
</protein>
<dbReference type="GO" id="GO:0005737">
    <property type="term" value="C:cytoplasm"/>
    <property type="evidence" value="ECO:0007669"/>
    <property type="project" value="TreeGrafter"/>
</dbReference>
<dbReference type="PANTHER" id="PTHR13799:SF14">
    <property type="entry name" value="GTP CYCLOHYDROLASE 1 TYPE 2 HOMOLOG"/>
    <property type="match status" value="1"/>
</dbReference>
<name>A0A9D2T184_9FIRM</name>
<feature type="binding site" evidence="4">
    <location>
        <position position="66"/>
    </location>
    <ligand>
        <name>a divalent metal cation</name>
        <dbReference type="ChEBI" id="CHEBI:60240"/>
        <label>1</label>
    </ligand>
</feature>
<evidence type="ECO:0000313" key="5">
    <source>
        <dbReference type="EMBL" id="HJC41671.1"/>
    </source>
</evidence>